<dbReference type="EC" id="6.3.4.5" evidence="2"/>
<comment type="caution">
    <text evidence="10">The sequence shown here is derived from an EMBL/GenBank/DDBJ whole genome shotgun (WGS) entry which is preliminary data.</text>
</comment>
<dbReference type="Pfam" id="PF00764">
    <property type="entry name" value="Arginosuc_synth"/>
    <property type="match status" value="1"/>
</dbReference>
<evidence type="ECO:0000256" key="1">
    <source>
        <dbReference type="ARBA" id="ARBA00004967"/>
    </source>
</evidence>
<keyword evidence="11" id="KW-1185">Reference proteome</keyword>
<dbReference type="SUPFAM" id="SSF69864">
    <property type="entry name" value="Argininosuccinate synthetase, C-terminal domain"/>
    <property type="match status" value="1"/>
</dbReference>
<dbReference type="Proteomes" id="UP001172082">
    <property type="component" value="Unassembled WGS sequence"/>
</dbReference>
<dbReference type="InterPro" id="IPR048268">
    <property type="entry name" value="Arginosuc_syn_C"/>
</dbReference>
<evidence type="ECO:0000259" key="9">
    <source>
        <dbReference type="Pfam" id="PF20979"/>
    </source>
</evidence>
<dbReference type="PANTHER" id="PTHR11587">
    <property type="entry name" value="ARGININOSUCCINATE SYNTHASE"/>
    <property type="match status" value="1"/>
</dbReference>
<keyword evidence="5" id="KW-0028">Amino-acid biosynthesis</keyword>
<protein>
    <recommendedName>
        <fullName evidence="2">argininosuccinate synthase</fullName>
        <ecNumber evidence="2">6.3.4.5</ecNumber>
    </recommendedName>
</protein>
<dbReference type="InterPro" id="IPR018223">
    <property type="entry name" value="Arginosuc_synth_CS"/>
</dbReference>
<dbReference type="InterPro" id="IPR023434">
    <property type="entry name" value="Arginosuc_synth_type_1_subfam"/>
</dbReference>
<evidence type="ECO:0000313" key="10">
    <source>
        <dbReference type="EMBL" id="MDN5201597.1"/>
    </source>
</evidence>
<comment type="pathway">
    <text evidence="1">Amino-acid biosynthesis; L-arginine biosynthesis; L-arginine from L-ornithine and carbamoyl phosphate: step 2/3.</text>
</comment>
<dbReference type="InterPro" id="IPR024074">
    <property type="entry name" value="AS_cat/multimer_dom_body"/>
</dbReference>
<dbReference type="Gene3D" id="3.90.1260.10">
    <property type="entry name" value="Argininosuccinate synthetase, chain A, domain 2"/>
    <property type="match status" value="1"/>
</dbReference>
<keyword evidence="7" id="KW-0067">ATP-binding</keyword>
<keyword evidence="3" id="KW-0055">Arginine biosynthesis</keyword>
<feature type="domain" description="Arginosuccinate synthase-like N-terminal" evidence="8">
    <location>
        <begin position="5"/>
        <end position="166"/>
    </location>
</feature>
<evidence type="ECO:0000256" key="5">
    <source>
        <dbReference type="ARBA" id="ARBA00022605"/>
    </source>
</evidence>
<proteinExistence type="predicted"/>
<evidence type="ECO:0000256" key="6">
    <source>
        <dbReference type="ARBA" id="ARBA00022741"/>
    </source>
</evidence>
<dbReference type="EMBL" id="JAUJEA010000003">
    <property type="protein sequence ID" value="MDN5201597.1"/>
    <property type="molecule type" value="Genomic_DNA"/>
</dbReference>
<dbReference type="SUPFAM" id="SSF52402">
    <property type="entry name" value="Adenine nucleotide alpha hydrolases-like"/>
    <property type="match status" value="1"/>
</dbReference>
<keyword evidence="4" id="KW-0436">Ligase</keyword>
<dbReference type="InterPro" id="IPR014729">
    <property type="entry name" value="Rossmann-like_a/b/a_fold"/>
</dbReference>
<reference evidence="10" key="1">
    <citation type="submission" date="2023-06" db="EMBL/GenBank/DDBJ databases">
        <title>Genomic of Parafulvivirga corallium.</title>
        <authorList>
            <person name="Wang G."/>
        </authorList>
    </citation>
    <scope>NUCLEOTIDE SEQUENCE</scope>
    <source>
        <strain evidence="10">BMA10</strain>
    </source>
</reference>
<evidence type="ECO:0000256" key="4">
    <source>
        <dbReference type="ARBA" id="ARBA00022598"/>
    </source>
</evidence>
<dbReference type="PROSITE" id="PS00564">
    <property type="entry name" value="ARGININOSUCCIN_SYN_1"/>
    <property type="match status" value="1"/>
</dbReference>
<gene>
    <name evidence="10" type="ORF">QQ008_09500</name>
</gene>
<evidence type="ECO:0000256" key="7">
    <source>
        <dbReference type="ARBA" id="ARBA00022840"/>
    </source>
</evidence>
<keyword evidence="6" id="KW-0547">Nucleotide-binding</keyword>
<dbReference type="CDD" id="cd01999">
    <property type="entry name" value="ASS"/>
    <property type="match status" value="1"/>
</dbReference>
<evidence type="ECO:0000256" key="3">
    <source>
        <dbReference type="ARBA" id="ARBA00022571"/>
    </source>
</evidence>
<evidence type="ECO:0000259" key="8">
    <source>
        <dbReference type="Pfam" id="PF00764"/>
    </source>
</evidence>
<name>A0ABT8KLL2_9BACT</name>
<dbReference type="Gene3D" id="3.40.50.620">
    <property type="entry name" value="HUPs"/>
    <property type="match status" value="1"/>
</dbReference>
<dbReference type="RefSeq" id="WP_346751625.1">
    <property type="nucleotide sequence ID" value="NZ_JAUJEA010000003.1"/>
</dbReference>
<feature type="domain" description="Arginosuccinate synthase C-terminal" evidence="9">
    <location>
        <begin position="175"/>
        <end position="390"/>
    </location>
</feature>
<accession>A0ABT8KLL2</accession>
<organism evidence="10 11">
    <name type="scientific">Splendidivirga corallicola</name>
    <dbReference type="NCBI Taxonomy" id="3051826"/>
    <lineage>
        <taxon>Bacteria</taxon>
        <taxon>Pseudomonadati</taxon>
        <taxon>Bacteroidota</taxon>
        <taxon>Cytophagia</taxon>
        <taxon>Cytophagales</taxon>
        <taxon>Splendidivirgaceae</taxon>
        <taxon>Splendidivirga</taxon>
    </lineage>
</organism>
<dbReference type="InterPro" id="IPR048267">
    <property type="entry name" value="Arginosuc_syn_N"/>
</dbReference>
<evidence type="ECO:0000256" key="2">
    <source>
        <dbReference type="ARBA" id="ARBA00012286"/>
    </source>
</evidence>
<dbReference type="InterPro" id="IPR001518">
    <property type="entry name" value="Arginosuc_synth"/>
</dbReference>
<dbReference type="PANTHER" id="PTHR11587:SF2">
    <property type="entry name" value="ARGININOSUCCINATE SYNTHASE"/>
    <property type="match status" value="1"/>
</dbReference>
<sequence>MKKDKVVLAFSGGLDTSYCIKYLKNELKLDVYSVVVNTGGFDLAELEEIEERAYQLGVKEHRSVDEVKNFYQKAIKYLIFGNVLKNNTYPLSVSAERAFQAMEVVNFAKEIGAKYLAHGSTGAGNDQVRFDLIFNIMAPDMEILTPIRDQKLSRKEEIEYLKKYGVHLPWEQAQYSINKGLWGTSVGGVETLTSDQPLPAAAFPSQPIQTEPKDLKLTFQSGELIAIDDQIFKPVKAIQELEKIASQYAVGQDIHTGDTIIGTKGRVGFEAAAPLIIIKAHHTLEKHCLTKWQLYWKDQLANWYGMLLHEGQYLDPVMRNIEKFMEDSQKNVEGDVTVQLSPYQFRILGISSEHDLMNPEFGHYGEMNNAWTGEDVKGFTKILANQSKIYHLTNHSDL</sequence>
<evidence type="ECO:0000313" key="11">
    <source>
        <dbReference type="Proteomes" id="UP001172082"/>
    </source>
</evidence>
<dbReference type="Pfam" id="PF20979">
    <property type="entry name" value="Arginosuc_syn_C"/>
    <property type="match status" value="1"/>
</dbReference>